<evidence type="ECO:0000256" key="4">
    <source>
        <dbReference type="ARBA" id="ARBA00023004"/>
    </source>
</evidence>
<evidence type="ECO:0000256" key="2">
    <source>
        <dbReference type="ARBA" id="ARBA00022617"/>
    </source>
</evidence>
<keyword evidence="2 5" id="KW-0349">Heme</keyword>
<dbReference type="GO" id="GO:0046872">
    <property type="term" value="F:metal ion binding"/>
    <property type="evidence" value="ECO:0007669"/>
    <property type="project" value="UniProtKB-KW"/>
</dbReference>
<dbReference type="CDD" id="cd14775">
    <property type="entry name" value="TrHb2_O-like"/>
    <property type="match status" value="1"/>
</dbReference>
<proteinExistence type="predicted"/>
<dbReference type="AlphaFoldDB" id="A0A8J3N128"/>
<dbReference type="InterPro" id="IPR009050">
    <property type="entry name" value="Globin-like_sf"/>
</dbReference>
<dbReference type="RefSeq" id="WP_220201835.1">
    <property type="nucleotide sequence ID" value="NZ_BNJK01000001.1"/>
</dbReference>
<dbReference type="EMBL" id="BNJK01000001">
    <property type="protein sequence ID" value="GHO90902.1"/>
    <property type="molecule type" value="Genomic_DNA"/>
</dbReference>
<evidence type="ECO:0000256" key="1">
    <source>
        <dbReference type="ARBA" id="ARBA00022448"/>
    </source>
</evidence>
<keyword evidence="4 5" id="KW-0408">Iron</keyword>
<reference evidence="6" key="1">
    <citation type="submission" date="2020-10" db="EMBL/GenBank/DDBJ databases">
        <title>Taxonomic study of unclassified bacteria belonging to the class Ktedonobacteria.</title>
        <authorList>
            <person name="Yabe S."/>
            <person name="Wang C.M."/>
            <person name="Zheng Y."/>
            <person name="Sakai Y."/>
            <person name="Cavaletti L."/>
            <person name="Monciardini P."/>
            <person name="Donadio S."/>
        </authorList>
    </citation>
    <scope>NUCLEOTIDE SEQUENCE</scope>
    <source>
        <strain evidence="6">ID150040</strain>
    </source>
</reference>
<keyword evidence="3 5" id="KW-0479">Metal-binding</keyword>
<accession>A0A8J3N128</accession>
<keyword evidence="1" id="KW-0813">Transport</keyword>
<dbReference type="GO" id="GO:0020037">
    <property type="term" value="F:heme binding"/>
    <property type="evidence" value="ECO:0007669"/>
    <property type="project" value="InterPro"/>
</dbReference>
<dbReference type="Gene3D" id="1.10.490.10">
    <property type="entry name" value="Globins"/>
    <property type="match status" value="1"/>
</dbReference>
<evidence type="ECO:0000256" key="3">
    <source>
        <dbReference type="ARBA" id="ARBA00022723"/>
    </source>
</evidence>
<feature type="binding site" description="distal binding residue" evidence="5">
    <location>
        <position position="75"/>
    </location>
    <ligand>
        <name>heme</name>
        <dbReference type="ChEBI" id="CHEBI:30413"/>
    </ligand>
    <ligandPart>
        <name>Fe</name>
        <dbReference type="ChEBI" id="CHEBI:18248"/>
    </ligandPart>
</feature>
<sequence>MEIEKKTPTLYEWAGGEEVFQRLTETFYGKVINDPLLEPLFGSMAQEHPQRVAWCLSEVFGGPKHYTEQRGGHRHLIEEHLRRHLSEQQRARWVNLLMETADEIGLPADPEFRAAFVSYIEWGSRIALAVSQPGVEITEDLDPMPHWDWIVKPFQDEKS</sequence>
<dbReference type="InterPro" id="IPR001486">
    <property type="entry name" value="Hemoglobin_trunc"/>
</dbReference>
<evidence type="ECO:0000256" key="5">
    <source>
        <dbReference type="PIRSR" id="PIRSR601486-1"/>
    </source>
</evidence>
<protein>
    <submittedName>
        <fullName evidence="6">Globin</fullName>
    </submittedName>
</protein>
<name>A0A8J3N128_9CHLR</name>
<dbReference type="Pfam" id="PF01152">
    <property type="entry name" value="Bac_globin"/>
    <property type="match status" value="1"/>
</dbReference>
<evidence type="ECO:0000313" key="6">
    <source>
        <dbReference type="EMBL" id="GHO90902.1"/>
    </source>
</evidence>
<evidence type="ECO:0000313" key="7">
    <source>
        <dbReference type="Proteomes" id="UP000597444"/>
    </source>
</evidence>
<dbReference type="GO" id="GO:0019825">
    <property type="term" value="F:oxygen binding"/>
    <property type="evidence" value="ECO:0007669"/>
    <property type="project" value="InterPro"/>
</dbReference>
<gene>
    <name evidence="6" type="ORF">KSF_009500</name>
</gene>
<dbReference type="InterPro" id="IPR012292">
    <property type="entry name" value="Globin/Proto"/>
</dbReference>
<comment type="caution">
    <text evidence="6">The sequence shown here is derived from an EMBL/GenBank/DDBJ whole genome shotgun (WGS) entry which is preliminary data.</text>
</comment>
<keyword evidence="7" id="KW-1185">Reference proteome</keyword>
<dbReference type="Proteomes" id="UP000597444">
    <property type="component" value="Unassembled WGS sequence"/>
</dbReference>
<dbReference type="SUPFAM" id="SSF46458">
    <property type="entry name" value="Globin-like"/>
    <property type="match status" value="1"/>
</dbReference>
<organism evidence="6 7">
    <name type="scientific">Reticulibacter mediterranei</name>
    <dbReference type="NCBI Taxonomy" id="2778369"/>
    <lineage>
        <taxon>Bacteria</taxon>
        <taxon>Bacillati</taxon>
        <taxon>Chloroflexota</taxon>
        <taxon>Ktedonobacteria</taxon>
        <taxon>Ktedonobacterales</taxon>
        <taxon>Reticulibacteraceae</taxon>
        <taxon>Reticulibacter</taxon>
    </lineage>
</organism>